<evidence type="ECO:0000256" key="5">
    <source>
        <dbReference type="SAM" id="Phobius"/>
    </source>
</evidence>
<reference evidence="7 8" key="1">
    <citation type="submission" date="2022-10" db="EMBL/GenBank/DDBJ databases">
        <title>Comparative genomics and taxonomic characterization of three novel marine species of genus Reichenbachiella exhibiting antioxidant and polysaccharide degradation activities.</title>
        <authorList>
            <person name="Muhammad N."/>
            <person name="Lee Y.-J."/>
            <person name="Ko J."/>
            <person name="Kim S.-G."/>
        </authorList>
    </citation>
    <scope>NUCLEOTIDE SEQUENCE [LARGE SCALE GENOMIC DNA]</scope>
    <source>
        <strain evidence="7 8">ABR2-5</strain>
    </source>
</reference>
<feature type="transmembrane region" description="Helical" evidence="5">
    <location>
        <begin position="211"/>
        <end position="232"/>
    </location>
</feature>
<name>A0ABT3CW59_9BACT</name>
<evidence type="ECO:0000256" key="1">
    <source>
        <dbReference type="ARBA" id="ARBA00004141"/>
    </source>
</evidence>
<keyword evidence="3 5" id="KW-1133">Transmembrane helix</keyword>
<dbReference type="EMBL" id="JAOYOD010000001">
    <property type="protein sequence ID" value="MCV9387936.1"/>
    <property type="molecule type" value="Genomic_DNA"/>
</dbReference>
<feature type="transmembrane region" description="Helical" evidence="5">
    <location>
        <begin position="296"/>
        <end position="318"/>
    </location>
</feature>
<dbReference type="Gene3D" id="1.20.1420.30">
    <property type="entry name" value="NCX, central ion-binding region"/>
    <property type="match status" value="2"/>
</dbReference>
<dbReference type="InterPro" id="IPR004481">
    <property type="entry name" value="K/Na/Ca-exchanger"/>
</dbReference>
<keyword evidence="8" id="KW-1185">Reference proteome</keyword>
<dbReference type="RefSeq" id="WP_264138757.1">
    <property type="nucleotide sequence ID" value="NZ_JAOYOD010000001.1"/>
</dbReference>
<keyword evidence="2 5" id="KW-0812">Transmembrane</keyword>
<evidence type="ECO:0000256" key="3">
    <source>
        <dbReference type="ARBA" id="ARBA00022989"/>
    </source>
</evidence>
<keyword evidence="4 5" id="KW-0472">Membrane</keyword>
<dbReference type="InterPro" id="IPR044880">
    <property type="entry name" value="NCX_ion-bd_dom_sf"/>
</dbReference>
<feature type="transmembrane region" description="Helical" evidence="5">
    <location>
        <begin position="330"/>
        <end position="348"/>
    </location>
</feature>
<feature type="domain" description="Sodium/calcium exchanger membrane region" evidence="6">
    <location>
        <begin position="7"/>
        <end position="155"/>
    </location>
</feature>
<evidence type="ECO:0000313" key="7">
    <source>
        <dbReference type="EMBL" id="MCV9387936.1"/>
    </source>
</evidence>
<feature type="transmembrane region" description="Helical" evidence="5">
    <location>
        <begin position="113"/>
        <end position="131"/>
    </location>
</feature>
<proteinExistence type="predicted"/>
<dbReference type="PANTHER" id="PTHR10846">
    <property type="entry name" value="SODIUM/POTASSIUM/CALCIUM EXCHANGER"/>
    <property type="match status" value="1"/>
</dbReference>
<feature type="domain" description="Sodium/calcium exchanger membrane region" evidence="6">
    <location>
        <begin position="214"/>
        <end position="372"/>
    </location>
</feature>
<sequence>MGIILPLLLITISCVVIWRAGDGFMTASEYIGRNLSEGVRGASINAIASSMPEVFTSIFFLFVLKDASGFSGGIGTTAGSAIFNGMVIPAVSVIAVIGIGLAKRIEVSRKVMLRDGIALIITELIFLILISGSELDWYHGMILMGVYLVYISYMFLSMGKKGVLEELASDGEAEVEEEEEDDEPKPSMTKSLLTFDLENIFIRSKVTGANAWPLLVFSTVAIALVCYLLVVACEWMGAETYEVPYLGTFNGLNIPLMFVALILASAASSFPDTIISIKDAQRGQYDDAISNALGSNIFDVCFALGFPLFIFTIIYGPIHMPAELVDLSTELRFLLLILTSIAVIIFTTGKYIGKFKAFVLLTIYILFVVYIIGRSAHNPITDSISEILIGIVHFFSIQ</sequence>
<dbReference type="PANTHER" id="PTHR10846:SF8">
    <property type="entry name" value="INNER MEMBRANE PROTEIN YRBG"/>
    <property type="match status" value="1"/>
</dbReference>
<feature type="transmembrane region" description="Helical" evidence="5">
    <location>
        <begin position="81"/>
        <end position="101"/>
    </location>
</feature>
<protein>
    <recommendedName>
        <fullName evidence="6">Sodium/calcium exchanger membrane region domain-containing protein</fullName>
    </recommendedName>
</protein>
<feature type="transmembrane region" description="Helical" evidence="5">
    <location>
        <begin position="137"/>
        <end position="156"/>
    </location>
</feature>
<dbReference type="Proteomes" id="UP001300692">
    <property type="component" value="Unassembled WGS sequence"/>
</dbReference>
<comment type="subcellular location">
    <subcellularLocation>
        <location evidence="1">Membrane</location>
        <topology evidence="1">Multi-pass membrane protein</topology>
    </subcellularLocation>
</comment>
<feature type="transmembrane region" description="Helical" evidence="5">
    <location>
        <begin position="252"/>
        <end position="275"/>
    </location>
</feature>
<feature type="transmembrane region" description="Helical" evidence="5">
    <location>
        <begin position="355"/>
        <end position="373"/>
    </location>
</feature>
<dbReference type="InterPro" id="IPR004837">
    <property type="entry name" value="NaCa_Exmemb"/>
</dbReference>
<evidence type="ECO:0000256" key="2">
    <source>
        <dbReference type="ARBA" id="ARBA00022692"/>
    </source>
</evidence>
<comment type="caution">
    <text evidence="7">The sequence shown here is derived from an EMBL/GenBank/DDBJ whole genome shotgun (WGS) entry which is preliminary data.</text>
</comment>
<accession>A0ABT3CW59</accession>
<gene>
    <name evidence="7" type="ORF">N7U62_14735</name>
</gene>
<organism evidence="7 8">
    <name type="scientific">Reichenbachiella ulvae</name>
    <dbReference type="NCBI Taxonomy" id="2980104"/>
    <lineage>
        <taxon>Bacteria</taxon>
        <taxon>Pseudomonadati</taxon>
        <taxon>Bacteroidota</taxon>
        <taxon>Cytophagia</taxon>
        <taxon>Cytophagales</taxon>
        <taxon>Reichenbachiellaceae</taxon>
        <taxon>Reichenbachiella</taxon>
    </lineage>
</organism>
<evidence type="ECO:0000256" key="4">
    <source>
        <dbReference type="ARBA" id="ARBA00023136"/>
    </source>
</evidence>
<dbReference type="Pfam" id="PF01699">
    <property type="entry name" value="Na_Ca_ex"/>
    <property type="match status" value="2"/>
</dbReference>
<evidence type="ECO:0000313" key="8">
    <source>
        <dbReference type="Proteomes" id="UP001300692"/>
    </source>
</evidence>
<evidence type="ECO:0000259" key="6">
    <source>
        <dbReference type="Pfam" id="PF01699"/>
    </source>
</evidence>